<feature type="transmembrane region" description="Helical" evidence="7">
    <location>
        <begin position="408"/>
        <end position="431"/>
    </location>
</feature>
<evidence type="ECO:0000259" key="8">
    <source>
        <dbReference type="Pfam" id="PF00361"/>
    </source>
</evidence>
<keyword evidence="7" id="KW-0679">Respiratory chain</keyword>
<keyword evidence="7" id="KW-0830">Ubiquinone</keyword>
<feature type="transmembrane region" description="Helical" evidence="7">
    <location>
        <begin position="143"/>
        <end position="161"/>
    </location>
</feature>
<dbReference type="InterPro" id="IPR010227">
    <property type="entry name" value="NADH_Q_OxRdtase_chainM/4"/>
</dbReference>
<feature type="transmembrane region" description="Helical" evidence="7">
    <location>
        <begin position="84"/>
        <end position="106"/>
    </location>
</feature>
<dbReference type="PRINTS" id="PR01437">
    <property type="entry name" value="NUOXDRDTASE4"/>
</dbReference>
<comment type="similarity">
    <text evidence="3 7">Belongs to the complex I subunit 4 family.</text>
</comment>
<reference evidence="9 10" key="1">
    <citation type="submission" date="2024-03" db="EMBL/GenBank/DDBJ databases">
        <authorList>
            <person name="Brejova B."/>
        </authorList>
    </citation>
    <scope>NUCLEOTIDE SEQUENCE [LARGE SCALE GENOMIC DNA]</scope>
    <source>
        <strain evidence="9 10">CBS 14171</strain>
    </source>
</reference>
<comment type="function">
    <text evidence="1">Core subunit of the mitochondrial membrane respiratory chain NADH dehydrogenase (Complex I) that is believed to belong to the minimal assembly required for catalysis. Complex I functions in the transfer of electrons from NADH to the respiratory chain. The immediate electron acceptor for the enzyme is believed to be ubiquinone.</text>
</comment>
<keyword evidence="7 9" id="KW-0496">Mitochondrion</keyword>
<keyword evidence="7" id="KW-0813">Transport</keyword>
<keyword evidence="7" id="KW-0520">NAD</keyword>
<dbReference type="Pfam" id="PF00361">
    <property type="entry name" value="Proton_antipo_M"/>
    <property type="match status" value="1"/>
</dbReference>
<gene>
    <name evidence="9" type="ORF">LODBEIA_P61620</name>
</gene>
<geneLocation type="mitochondrion" evidence="9"/>
<evidence type="ECO:0000256" key="2">
    <source>
        <dbReference type="ARBA" id="ARBA00004141"/>
    </source>
</evidence>
<keyword evidence="10" id="KW-1185">Reference proteome</keyword>
<feature type="domain" description="NADH:quinone oxidoreductase/Mrp antiporter transmembrane" evidence="8">
    <location>
        <begin position="138"/>
        <end position="425"/>
    </location>
</feature>
<protein>
    <recommendedName>
        <fullName evidence="7">NADH-ubiquinone oxidoreductase chain 4</fullName>
        <ecNumber evidence="7">7.1.1.2</ecNumber>
    </recommendedName>
</protein>
<feature type="transmembrane region" description="Helical" evidence="7">
    <location>
        <begin position="31"/>
        <end position="53"/>
    </location>
</feature>
<comment type="subcellular location">
    <subcellularLocation>
        <location evidence="2">Membrane</location>
        <topology evidence="2">Multi-pass membrane protein</topology>
    </subcellularLocation>
    <subcellularLocation>
        <location evidence="7">Mitochondrion membrane</location>
        <topology evidence="7">Multi-pass membrane protein</topology>
    </subcellularLocation>
</comment>
<organism evidence="9 10">
    <name type="scientific">Lodderomyces beijingensis</name>
    <dbReference type="NCBI Taxonomy" id="1775926"/>
    <lineage>
        <taxon>Eukaryota</taxon>
        <taxon>Fungi</taxon>
        <taxon>Dikarya</taxon>
        <taxon>Ascomycota</taxon>
        <taxon>Saccharomycotina</taxon>
        <taxon>Pichiomycetes</taxon>
        <taxon>Debaryomycetaceae</taxon>
        <taxon>Candida/Lodderomyces clade</taxon>
        <taxon>Lodderomyces</taxon>
    </lineage>
</organism>
<dbReference type="EMBL" id="OZ022413">
    <property type="protein sequence ID" value="CAK9442419.1"/>
    <property type="molecule type" value="Genomic_DNA"/>
</dbReference>
<accession>A0ABP0ZUY3</accession>
<dbReference type="InterPro" id="IPR003918">
    <property type="entry name" value="NADH_UbQ_OxRdtase"/>
</dbReference>
<evidence type="ECO:0000313" key="9">
    <source>
        <dbReference type="EMBL" id="CAK9442419.1"/>
    </source>
</evidence>
<keyword evidence="5 7" id="KW-1133">Transmembrane helix</keyword>
<evidence type="ECO:0000256" key="3">
    <source>
        <dbReference type="ARBA" id="ARBA00009025"/>
    </source>
</evidence>
<feature type="transmembrane region" description="Helical" evidence="7">
    <location>
        <begin position="173"/>
        <end position="194"/>
    </location>
</feature>
<feature type="transmembrane region" description="Helical" evidence="7">
    <location>
        <begin position="246"/>
        <end position="265"/>
    </location>
</feature>
<dbReference type="Proteomes" id="UP001497383">
    <property type="component" value="Mitochondrion MT"/>
</dbReference>
<evidence type="ECO:0000256" key="6">
    <source>
        <dbReference type="ARBA" id="ARBA00023136"/>
    </source>
</evidence>
<evidence type="ECO:0000256" key="4">
    <source>
        <dbReference type="ARBA" id="ARBA00022692"/>
    </source>
</evidence>
<keyword evidence="4 7" id="KW-0812">Transmembrane</keyword>
<dbReference type="PANTHER" id="PTHR43507:SF1">
    <property type="entry name" value="NADH-UBIQUINONE OXIDOREDUCTASE CHAIN 4"/>
    <property type="match status" value="1"/>
</dbReference>
<feature type="transmembrane region" description="Helical" evidence="7">
    <location>
        <begin position="335"/>
        <end position="357"/>
    </location>
</feature>
<evidence type="ECO:0000256" key="5">
    <source>
        <dbReference type="ARBA" id="ARBA00022989"/>
    </source>
</evidence>
<dbReference type="NCBIfam" id="TIGR01972">
    <property type="entry name" value="NDH_I_M"/>
    <property type="match status" value="1"/>
</dbReference>
<proteinExistence type="inferred from homology"/>
<keyword evidence="7" id="KW-0249">Electron transport</keyword>
<dbReference type="EC" id="7.1.1.2" evidence="7"/>
<feature type="transmembrane region" description="Helical" evidence="7">
    <location>
        <begin position="60"/>
        <end position="78"/>
    </location>
</feature>
<evidence type="ECO:0000256" key="1">
    <source>
        <dbReference type="ARBA" id="ARBA00003257"/>
    </source>
</evidence>
<dbReference type="InterPro" id="IPR001750">
    <property type="entry name" value="ND/Mrp_TM"/>
</dbReference>
<feature type="transmembrane region" description="Helical" evidence="7">
    <location>
        <begin position="452"/>
        <end position="471"/>
    </location>
</feature>
<sequence length="501" mass="55893">MYVIMIMAEQVDAINLGLIYYGFNSHWSYTIYYLFILNMTLIYFLISISSSLFTRSIGNYKQSIILVASILIIIPTLYDWSELGIYYTTDGIADIFILLTAYLLPLSIIANWNSIKSILYYELVLNLGIILIINFMCQDMLSFYIYFEASLAPLFILIGLYGASNRERAADYILIYTLLSSLFMLLAIGIYEILIGNTDYQAVSLLVLSLDLQCILFIAISIGIMVKTPLVPVHTWLPVVHSESPLAGSMLLAGVILKLAVYAIIRLILPTLSDASLLYTPAVYMICLITIIYTSIVTLRQTDLKVIVAYSSISHMAVCILGIMSNNIIGMTGSLVLSIAHGFVSPALFIIVGGILYDRYHNRLIYYYQGLITYMPILSIYLIILSFSNIGAPLSINFIGELLSLSGAITRIPILGTICVISVLLSAAYMMKVTNRLTGGVKTPYIALTSDCTYRESIILISLIIPTIWYGLYPNGIINMLWSVPKLIYIFIIRIPCSPQP</sequence>
<name>A0ABP0ZUY3_9ASCO</name>
<comment type="catalytic activity">
    <reaction evidence="7">
        <text>a ubiquinone + NADH + 5 H(+)(in) = a ubiquinol + NAD(+) + 4 H(+)(out)</text>
        <dbReference type="Rhea" id="RHEA:29091"/>
        <dbReference type="Rhea" id="RHEA-COMP:9565"/>
        <dbReference type="Rhea" id="RHEA-COMP:9566"/>
        <dbReference type="ChEBI" id="CHEBI:15378"/>
        <dbReference type="ChEBI" id="CHEBI:16389"/>
        <dbReference type="ChEBI" id="CHEBI:17976"/>
        <dbReference type="ChEBI" id="CHEBI:57540"/>
        <dbReference type="ChEBI" id="CHEBI:57945"/>
        <dbReference type="EC" id="7.1.1.2"/>
    </reaction>
</comment>
<evidence type="ECO:0000256" key="7">
    <source>
        <dbReference type="RuleBase" id="RU003297"/>
    </source>
</evidence>
<feature type="transmembrane region" description="Helical" evidence="7">
    <location>
        <begin position="277"/>
        <end position="299"/>
    </location>
</feature>
<feature type="transmembrane region" description="Helical" evidence="7">
    <location>
        <begin position="364"/>
        <end position="388"/>
    </location>
</feature>
<keyword evidence="6 7" id="KW-0472">Membrane</keyword>
<feature type="transmembrane region" description="Helical" evidence="7">
    <location>
        <begin position="200"/>
        <end position="226"/>
    </location>
</feature>
<feature type="transmembrane region" description="Helical" evidence="7">
    <location>
        <begin position="306"/>
        <end position="329"/>
    </location>
</feature>
<evidence type="ECO:0000313" key="10">
    <source>
        <dbReference type="Proteomes" id="UP001497383"/>
    </source>
</evidence>
<comment type="function">
    <text evidence="7">Core subunit of the mitochondrial membrane respiratory chain NADH dehydrogenase (Complex I) which catalyzes electron transfer from NADH through the respiratory chain, using ubiquinone as an electron acceptor. Essential for the catalytic activity and assembly of complex I.</text>
</comment>
<feature type="transmembrane region" description="Helical" evidence="7">
    <location>
        <begin position="118"/>
        <end position="137"/>
    </location>
</feature>
<dbReference type="PANTHER" id="PTHR43507">
    <property type="entry name" value="NADH-UBIQUINONE OXIDOREDUCTASE CHAIN 4"/>
    <property type="match status" value="1"/>
</dbReference>